<evidence type="ECO:0000313" key="17">
    <source>
        <dbReference type="EMBL" id="VFK57378.1"/>
    </source>
</evidence>
<dbReference type="GO" id="GO:0005525">
    <property type="term" value="F:GTP binding"/>
    <property type="evidence" value="ECO:0007669"/>
    <property type="project" value="UniProtKB-UniRule"/>
</dbReference>
<dbReference type="InterPro" id="IPR003203">
    <property type="entry name" value="CobU/CobP"/>
</dbReference>
<dbReference type="PIRSF" id="PIRSF006135">
    <property type="entry name" value="CobU"/>
    <property type="match status" value="1"/>
</dbReference>
<accession>A0A451AI87</accession>
<evidence type="ECO:0000256" key="11">
    <source>
        <dbReference type="ARBA" id="ARBA00022777"/>
    </source>
</evidence>
<evidence type="ECO:0000256" key="9">
    <source>
        <dbReference type="ARBA" id="ARBA00022679"/>
    </source>
</evidence>
<comment type="pathway">
    <text evidence="5 14">Cofactor biosynthesis; adenosylcobalamin biosynthesis; adenosylcobalamin from cob(II)yrinate a,c-diamide: step 6/7.</text>
</comment>
<sequence length="189" mass="20917">MSEITLITGGCRSGKSQHAQYLSEEAGEKRLFIATAPIFDDEMRHRVARHQAERGGRGWETWEEQYDLAGCLRRIDEQSGKHDVVLCDCLTLWVNNLLYVASKDGSILEEEEIATRSREICTLAHAISARVFFVTNEVGQGIVPADEISRRFRDLAGRCNQQVAAAADSVILMVSGLPVSLKGSKHANS</sequence>
<dbReference type="UniPathway" id="UPA00148">
    <property type="reaction ID" value="UER00236"/>
</dbReference>
<dbReference type="GO" id="GO:0043752">
    <property type="term" value="F:adenosylcobinamide kinase activity"/>
    <property type="evidence" value="ECO:0007669"/>
    <property type="project" value="UniProtKB-EC"/>
</dbReference>
<reference evidence="19" key="1">
    <citation type="submission" date="2019-02" db="EMBL/GenBank/DDBJ databases">
        <authorList>
            <person name="Gruber-Vodicka R. H."/>
            <person name="Seah K. B. B."/>
        </authorList>
    </citation>
    <scope>NUCLEOTIDE SEQUENCE</scope>
    <source>
        <strain evidence="18">BECK_BY1</strain>
        <strain evidence="19">BECK_BY2</strain>
        <strain evidence="17">BECK_BY3</strain>
    </source>
</reference>
<organism evidence="19">
    <name type="scientific">Candidatus Kentrum sp. TUN</name>
    <dbReference type="NCBI Taxonomy" id="2126343"/>
    <lineage>
        <taxon>Bacteria</taxon>
        <taxon>Pseudomonadati</taxon>
        <taxon>Pseudomonadota</taxon>
        <taxon>Gammaproteobacteria</taxon>
        <taxon>Candidatus Kentrum</taxon>
    </lineage>
</organism>
<protein>
    <recommendedName>
        <fullName evidence="14">Bifunctional adenosylcobalamin biosynthesis protein</fullName>
        <ecNumber evidence="14">2.7.1.156</ecNumber>
        <ecNumber evidence="14">2.7.7.62</ecNumber>
    </recommendedName>
</protein>
<keyword evidence="8 14" id="KW-0169">Cobalamin biosynthesis</keyword>
<evidence type="ECO:0000256" key="5">
    <source>
        <dbReference type="ARBA" id="ARBA00004692"/>
    </source>
</evidence>
<evidence type="ECO:0000313" key="18">
    <source>
        <dbReference type="EMBL" id="VFK59303.1"/>
    </source>
</evidence>
<evidence type="ECO:0000256" key="15">
    <source>
        <dbReference type="PIRSR" id="PIRSR006135-1"/>
    </source>
</evidence>
<dbReference type="PANTHER" id="PTHR34848:SF1">
    <property type="entry name" value="BIFUNCTIONAL ADENOSYLCOBALAMIN BIOSYNTHESIS PROTEIN COBU"/>
    <property type="match status" value="1"/>
</dbReference>
<keyword evidence="10 14" id="KW-0547">Nucleotide-binding</keyword>
<comment type="similarity">
    <text evidence="7 14">Belongs to the CobU/CobP family.</text>
</comment>
<evidence type="ECO:0000256" key="4">
    <source>
        <dbReference type="ARBA" id="ARBA00003889"/>
    </source>
</evidence>
<keyword evidence="13 14" id="KW-0342">GTP-binding</keyword>
<dbReference type="EC" id="2.7.7.62" evidence="14"/>
<keyword evidence="12 14" id="KW-0067">ATP-binding</keyword>
<dbReference type="EC" id="2.7.1.156" evidence="14"/>
<dbReference type="GO" id="GO:0005524">
    <property type="term" value="F:ATP binding"/>
    <property type="evidence" value="ECO:0007669"/>
    <property type="project" value="UniProtKB-UniRule"/>
</dbReference>
<dbReference type="EMBL" id="CAADFV010000112">
    <property type="protein sequence ID" value="VFK65726.1"/>
    <property type="molecule type" value="Genomic_DNA"/>
</dbReference>
<evidence type="ECO:0000313" key="19">
    <source>
        <dbReference type="EMBL" id="VFK65726.1"/>
    </source>
</evidence>
<comment type="catalytic activity">
    <reaction evidence="2 14">
        <text>adenosylcob(III)inamide phosphate + GTP + H(+) = adenosylcob(III)inamide-GDP + diphosphate</text>
        <dbReference type="Rhea" id="RHEA:22712"/>
        <dbReference type="ChEBI" id="CHEBI:15378"/>
        <dbReference type="ChEBI" id="CHEBI:33019"/>
        <dbReference type="ChEBI" id="CHEBI:37565"/>
        <dbReference type="ChEBI" id="CHEBI:58502"/>
        <dbReference type="ChEBI" id="CHEBI:60487"/>
        <dbReference type="EC" id="2.7.7.62"/>
    </reaction>
</comment>
<evidence type="ECO:0000256" key="14">
    <source>
        <dbReference type="PIRNR" id="PIRNR006135"/>
    </source>
</evidence>
<dbReference type="PANTHER" id="PTHR34848">
    <property type="match status" value="1"/>
</dbReference>
<dbReference type="Pfam" id="PF02283">
    <property type="entry name" value="CobU"/>
    <property type="match status" value="1"/>
</dbReference>
<evidence type="ECO:0000256" key="12">
    <source>
        <dbReference type="ARBA" id="ARBA00022840"/>
    </source>
</evidence>
<dbReference type="EMBL" id="CAADFX010000099">
    <property type="protein sequence ID" value="VFK59303.1"/>
    <property type="molecule type" value="Genomic_DNA"/>
</dbReference>
<evidence type="ECO:0000256" key="13">
    <source>
        <dbReference type="ARBA" id="ARBA00023134"/>
    </source>
</evidence>
<dbReference type="CDD" id="cd00544">
    <property type="entry name" value="CobU"/>
    <property type="match status" value="1"/>
</dbReference>
<feature type="binding site" evidence="16">
    <location>
        <position position="88"/>
    </location>
    <ligand>
        <name>GTP</name>
        <dbReference type="ChEBI" id="CHEBI:37565"/>
    </ligand>
</feature>
<evidence type="ECO:0000256" key="10">
    <source>
        <dbReference type="ARBA" id="ARBA00022741"/>
    </source>
</evidence>
<keyword evidence="11 14" id="KW-0418">Kinase</keyword>
<dbReference type="EMBL" id="CAADFY010000114">
    <property type="protein sequence ID" value="VFK57378.1"/>
    <property type="molecule type" value="Genomic_DNA"/>
</dbReference>
<dbReference type="InterPro" id="IPR027417">
    <property type="entry name" value="P-loop_NTPase"/>
</dbReference>
<proteinExistence type="inferred from homology"/>
<dbReference type="GO" id="GO:0009236">
    <property type="term" value="P:cobalamin biosynthetic process"/>
    <property type="evidence" value="ECO:0007669"/>
    <property type="project" value="UniProtKB-UniRule"/>
</dbReference>
<evidence type="ECO:0000256" key="1">
    <source>
        <dbReference type="ARBA" id="ARBA00000312"/>
    </source>
</evidence>
<evidence type="ECO:0000256" key="8">
    <source>
        <dbReference type="ARBA" id="ARBA00022573"/>
    </source>
</evidence>
<dbReference type="SUPFAM" id="SSF52540">
    <property type="entry name" value="P-loop containing nucleoside triphosphate hydrolases"/>
    <property type="match status" value="1"/>
</dbReference>
<evidence type="ECO:0000256" key="2">
    <source>
        <dbReference type="ARBA" id="ARBA00000711"/>
    </source>
</evidence>
<comment type="catalytic activity">
    <reaction evidence="1 14">
        <text>adenosylcob(III)inamide + ATP = adenosylcob(III)inamide phosphate + ADP + H(+)</text>
        <dbReference type="Rhea" id="RHEA:15769"/>
        <dbReference type="ChEBI" id="CHEBI:2480"/>
        <dbReference type="ChEBI" id="CHEBI:15378"/>
        <dbReference type="ChEBI" id="CHEBI:30616"/>
        <dbReference type="ChEBI" id="CHEBI:58502"/>
        <dbReference type="ChEBI" id="CHEBI:456216"/>
        <dbReference type="EC" id="2.7.1.156"/>
    </reaction>
</comment>
<comment type="pathway">
    <text evidence="6 14">Cofactor biosynthesis; adenosylcobalamin biosynthesis; adenosylcobalamin from cob(II)yrinate a,c-diamide: step 5/7.</text>
</comment>
<feature type="active site" description="GMP-histidine intermediate" evidence="15">
    <location>
        <position position="50"/>
    </location>
</feature>
<dbReference type="AlphaFoldDB" id="A0A451AI87"/>
<dbReference type="Gene3D" id="3.40.50.300">
    <property type="entry name" value="P-loop containing nucleotide triphosphate hydrolases"/>
    <property type="match status" value="1"/>
</dbReference>
<evidence type="ECO:0000256" key="6">
    <source>
        <dbReference type="ARBA" id="ARBA00005159"/>
    </source>
</evidence>
<feature type="binding site" evidence="16">
    <location>
        <position position="63"/>
    </location>
    <ligand>
        <name>GTP</name>
        <dbReference type="ChEBI" id="CHEBI:37565"/>
    </ligand>
</feature>
<evidence type="ECO:0000256" key="3">
    <source>
        <dbReference type="ARBA" id="ARBA00001522"/>
    </source>
</evidence>
<gene>
    <name evidence="18" type="ORF">BECKTUN1418D_GA0071000_10999</name>
    <name evidence="19" type="ORF">BECKTUN1418E_GA0071001_11128</name>
    <name evidence="17" type="ORF">BECKTUN1418F_GA0071002_11148</name>
</gene>
<dbReference type="NCBIfam" id="NF004469">
    <property type="entry name" value="PRK05800.1"/>
    <property type="match status" value="1"/>
</dbReference>
<keyword evidence="19" id="KW-0548">Nucleotidyltransferase</keyword>
<dbReference type="GO" id="GO:0008820">
    <property type="term" value="F:cobinamide phosphate guanylyltransferase activity"/>
    <property type="evidence" value="ECO:0007669"/>
    <property type="project" value="UniProtKB-UniRule"/>
</dbReference>
<evidence type="ECO:0000256" key="16">
    <source>
        <dbReference type="PIRSR" id="PIRSR006135-2"/>
    </source>
</evidence>
<keyword evidence="9 14" id="KW-0808">Transferase</keyword>
<feature type="binding site" evidence="16">
    <location>
        <begin position="9"/>
        <end position="16"/>
    </location>
    <ligand>
        <name>GTP</name>
        <dbReference type="ChEBI" id="CHEBI:37565"/>
    </ligand>
</feature>
<feature type="binding site" evidence="16">
    <location>
        <begin position="34"/>
        <end position="36"/>
    </location>
    <ligand>
        <name>GTP</name>
        <dbReference type="ChEBI" id="CHEBI:37565"/>
    </ligand>
</feature>
<name>A0A451AI87_9GAMM</name>
<comment type="catalytic activity">
    <reaction evidence="3">
        <text>adenosylcob(III)inamide + GTP = adenosylcob(III)inamide phosphate + GDP + H(+)</text>
        <dbReference type="Rhea" id="RHEA:15765"/>
        <dbReference type="ChEBI" id="CHEBI:2480"/>
        <dbReference type="ChEBI" id="CHEBI:15378"/>
        <dbReference type="ChEBI" id="CHEBI:37565"/>
        <dbReference type="ChEBI" id="CHEBI:58189"/>
        <dbReference type="ChEBI" id="CHEBI:58502"/>
        <dbReference type="EC" id="2.7.1.156"/>
    </reaction>
</comment>
<evidence type="ECO:0000256" key="7">
    <source>
        <dbReference type="ARBA" id="ARBA00007490"/>
    </source>
</evidence>
<comment type="function">
    <text evidence="4 14">Catalyzes ATP-dependent phosphorylation of adenosylcobinamide and addition of GMP to adenosylcobinamide phosphate.</text>
</comment>